<feature type="transmembrane region" description="Helical" evidence="1">
    <location>
        <begin position="116"/>
        <end position="136"/>
    </location>
</feature>
<dbReference type="RefSeq" id="WP_139467913.1">
    <property type="nucleotide sequence ID" value="NZ_VDMQ01000003.1"/>
</dbReference>
<feature type="transmembrane region" description="Helical" evidence="1">
    <location>
        <begin position="177"/>
        <end position="198"/>
    </location>
</feature>
<dbReference type="Proteomes" id="UP000314223">
    <property type="component" value="Unassembled WGS sequence"/>
</dbReference>
<dbReference type="Pfam" id="PF06197">
    <property type="entry name" value="DUF998"/>
    <property type="match status" value="1"/>
</dbReference>
<feature type="transmembrane region" description="Helical" evidence="1">
    <location>
        <begin position="213"/>
        <end position="230"/>
    </location>
</feature>
<keyword evidence="1" id="KW-1133">Transmembrane helix</keyword>
<evidence type="ECO:0000313" key="2">
    <source>
        <dbReference type="EMBL" id="TNM55773.1"/>
    </source>
</evidence>
<reference evidence="2 3" key="1">
    <citation type="submission" date="2019-06" db="EMBL/GenBank/DDBJ databases">
        <authorList>
            <person name="Mardanova A.M."/>
            <person name="Pudova D.S."/>
            <person name="Shagimardanova E.I."/>
            <person name="Gogoleva N.E."/>
            <person name="Lutfullin M.T."/>
            <person name="Hadieva G.F."/>
            <person name="Sharipova M.R."/>
        </authorList>
    </citation>
    <scope>NUCLEOTIDE SEQUENCE [LARGE SCALE GENOMIC DNA]</scope>
    <source>
        <strain evidence="2 3">MG-1</strain>
    </source>
</reference>
<dbReference type="EMBL" id="VDMQ01000003">
    <property type="protein sequence ID" value="TNM55773.1"/>
    <property type="molecule type" value="Genomic_DNA"/>
</dbReference>
<feature type="transmembrane region" description="Helical" evidence="1">
    <location>
        <begin position="24"/>
        <end position="45"/>
    </location>
</feature>
<feature type="transmembrane region" description="Helical" evidence="1">
    <location>
        <begin position="142"/>
        <end position="165"/>
    </location>
</feature>
<dbReference type="InterPro" id="IPR009339">
    <property type="entry name" value="DUF998"/>
</dbReference>
<keyword evidence="1" id="KW-0812">Transmembrane</keyword>
<accession>A0A5C4X4I5</accession>
<proteinExistence type="predicted"/>
<keyword evidence="1" id="KW-0472">Membrane</keyword>
<gene>
    <name evidence="2" type="ORF">FHQ09_05820</name>
</gene>
<comment type="caution">
    <text evidence="2">The sequence shown here is derived from an EMBL/GenBank/DDBJ whole genome shotgun (WGS) entry which is preliminary data.</text>
</comment>
<dbReference type="AlphaFoldDB" id="A0A5C4X4I5"/>
<feature type="transmembrane region" description="Helical" evidence="1">
    <location>
        <begin position="85"/>
        <end position="104"/>
    </location>
</feature>
<protein>
    <submittedName>
        <fullName evidence="2">DUF998 domain-containing protein</fullName>
    </submittedName>
</protein>
<organism evidence="2 3">
    <name type="scientific">Brevibacterium sediminis</name>
    <dbReference type="NCBI Taxonomy" id="1857024"/>
    <lineage>
        <taxon>Bacteria</taxon>
        <taxon>Bacillati</taxon>
        <taxon>Actinomycetota</taxon>
        <taxon>Actinomycetes</taxon>
        <taxon>Micrococcales</taxon>
        <taxon>Brevibacteriaceae</taxon>
        <taxon>Brevibacterium</taxon>
    </lineage>
</organism>
<evidence type="ECO:0000313" key="3">
    <source>
        <dbReference type="Proteomes" id="UP000314223"/>
    </source>
</evidence>
<evidence type="ECO:0000256" key="1">
    <source>
        <dbReference type="SAM" id="Phobius"/>
    </source>
</evidence>
<name>A0A5C4X4I5_9MICO</name>
<sequence>MSPYGGAEVAGSGAIRVSPKPERVWALLAVLAGMATILIEIPAALMSEGGYSFTQQPISHLGMTGCGDWGDVGTPIEVCSPAHPFVNGVSIIAGSMLAIIAFIWHDWIAPSRWGRCGSFLLAAGGMLLAGTGMVPADIDPTLHAVFGFGGSGIQNLGLLAAGIALTHWPEKRWIGPVEFGGLTLGLGAFGLAGALFLAAPETWNLPVGIVERAASYPFLIWFILAGWMQLRDASRRKRELASGR</sequence>